<organism evidence="2 3">
    <name type="scientific">Lipomyces tetrasporus</name>
    <dbReference type="NCBI Taxonomy" id="54092"/>
    <lineage>
        <taxon>Eukaryota</taxon>
        <taxon>Fungi</taxon>
        <taxon>Dikarya</taxon>
        <taxon>Ascomycota</taxon>
        <taxon>Saccharomycotina</taxon>
        <taxon>Lipomycetes</taxon>
        <taxon>Lipomycetales</taxon>
        <taxon>Lipomycetaceae</taxon>
        <taxon>Lipomyces</taxon>
    </lineage>
</organism>
<sequence length="98" mass="11090">MSDQPFTEISPDDAPHPPSSRLERELLQLFINLHATHPNHEIFGQPAKSRPTDQSWAMACKRIAFWVSDEMKSDFTLNGCWMSRTSSFGSLRGLTAII</sequence>
<dbReference type="Proteomes" id="UP001217417">
    <property type="component" value="Unassembled WGS sequence"/>
</dbReference>
<dbReference type="AlphaFoldDB" id="A0AAD7QWJ6"/>
<evidence type="ECO:0000313" key="2">
    <source>
        <dbReference type="EMBL" id="KAJ8102216.1"/>
    </source>
</evidence>
<keyword evidence="3" id="KW-1185">Reference proteome</keyword>
<protein>
    <submittedName>
        <fullName evidence="2">Uncharacterized protein</fullName>
    </submittedName>
</protein>
<dbReference type="GeneID" id="80886739"/>
<gene>
    <name evidence="2" type="ORF">POJ06DRAFT_79547</name>
</gene>
<dbReference type="EMBL" id="JARPMG010000003">
    <property type="protein sequence ID" value="KAJ8102216.1"/>
    <property type="molecule type" value="Genomic_DNA"/>
</dbReference>
<evidence type="ECO:0000256" key="1">
    <source>
        <dbReference type="SAM" id="MobiDB-lite"/>
    </source>
</evidence>
<feature type="region of interest" description="Disordered" evidence="1">
    <location>
        <begin position="1"/>
        <end position="20"/>
    </location>
</feature>
<accession>A0AAD7QWJ6</accession>
<evidence type="ECO:0000313" key="3">
    <source>
        <dbReference type="Proteomes" id="UP001217417"/>
    </source>
</evidence>
<reference evidence="2" key="1">
    <citation type="submission" date="2023-03" db="EMBL/GenBank/DDBJ databases">
        <title>Near-Complete genome sequence of Lipomyces tetrasporous NRRL Y-64009, an oleaginous yeast capable of growing on lignocellulosic hydrolysates.</title>
        <authorList>
            <consortium name="Lawrence Berkeley National Laboratory"/>
            <person name="Jagtap S.S."/>
            <person name="Liu J.-J."/>
            <person name="Walukiewicz H.E."/>
            <person name="Pangilinan J."/>
            <person name="Lipzen A."/>
            <person name="Ahrendt S."/>
            <person name="Koriabine M."/>
            <person name="Cobaugh K."/>
            <person name="Salamov A."/>
            <person name="Yoshinaga Y."/>
            <person name="Ng V."/>
            <person name="Daum C."/>
            <person name="Grigoriev I.V."/>
            <person name="Slininger P.J."/>
            <person name="Dien B.S."/>
            <person name="Jin Y.-S."/>
            <person name="Rao C.V."/>
        </authorList>
    </citation>
    <scope>NUCLEOTIDE SEQUENCE</scope>
    <source>
        <strain evidence="2">NRRL Y-64009</strain>
    </source>
</reference>
<comment type="caution">
    <text evidence="2">The sequence shown here is derived from an EMBL/GenBank/DDBJ whole genome shotgun (WGS) entry which is preliminary data.</text>
</comment>
<proteinExistence type="predicted"/>
<dbReference type="RefSeq" id="XP_056045666.1">
    <property type="nucleotide sequence ID" value="XM_056191573.1"/>
</dbReference>
<name>A0AAD7QWJ6_9ASCO</name>